<reference evidence="3" key="1">
    <citation type="submission" date="2023-07" db="EMBL/GenBank/DDBJ databases">
        <title>30 novel species of actinomycetes from the DSMZ collection.</title>
        <authorList>
            <person name="Nouioui I."/>
        </authorList>
    </citation>
    <scope>NUCLEOTIDE SEQUENCE [LARGE SCALE GENOMIC DNA]</scope>
    <source>
        <strain evidence="3">DSM 40932</strain>
    </source>
</reference>
<dbReference type="InterPro" id="IPR007278">
    <property type="entry name" value="DUF397"/>
</dbReference>
<protein>
    <submittedName>
        <fullName evidence="2">DUF397 domain-containing protein</fullName>
    </submittedName>
</protein>
<name>A0ABU2VVX6_9ACTN</name>
<proteinExistence type="predicted"/>
<evidence type="ECO:0000313" key="2">
    <source>
        <dbReference type="EMBL" id="MDT0489758.1"/>
    </source>
</evidence>
<keyword evidence="3" id="KW-1185">Reference proteome</keyword>
<feature type="domain" description="DUF397" evidence="1">
    <location>
        <begin position="14"/>
        <end position="65"/>
    </location>
</feature>
<evidence type="ECO:0000259" key="1">
    <source>
        <dbReference type="Pfam" id="PF04149"/>
    </source>
</evidence>
<evidence type="ECO:0000313" key="3">
    <source>
        <dbReference type="Proteomes" id="UP001180556"/>
    </source>
</evidence>
<gene>
    <name evidence="2" type="ORF">RM717_04475</name>
</gene>
<sequence length="70" mass="7279">MSTFSPASHSATVDWFTSSYSGANSNCVETGYLGDVIAVRDTKDREAGTQFFGPAAWGPFVAAVKGDGIA</sequence>
<accession>A0ABU2VVX6</accession>
<organism evidence="2 3">
    <name type="scientific">Streptomyces stephensoniae</name>
    <dbReference type="NCBI Taxonomy" id="3375367"/>
    <lineage>
        <taxon>Bacteria</taxon>
        <taxon>Bacillati</taxon>
        <taxon>Actinomycetota</taxon>
        <taxon>Actinomycetes</taxon>
        <taxon>Kitasatosporales</taxon>
        <taxon>Streptomycetaceae</taxon>
        <taxon>Streptomyces</taxon>
    </lineage>
</organism>
<dbReference type="Pfam" id="PF04149">
    <property type="entry name" value="DUF397"/>
    <property type="match status" value="1"/>
</dbReference>
<dbReference type="Proteomes" id="UP001180556">
    <property type="component" value="Unassembled WGS sequence"/>
</dbReference>
<dbReference type="RefSeq" id="WP_311596269.1">
    <property type="nucleotide sequence ID" value="NZ_JAVRFG010000004.1"/>
</dbReference>
<comment type="caution">
    <text evidence="2">The sequence shown here is derived from an EMBL/GenBank/DDBJ whole genome shotgun (WGS) entry which is preliminary data.</text>
</comment>
<dbReference type="EMBL" id="JAVRFG010000004">
    <property type="protein sequence ID" value="MDT0489758.1"/>
    <property type="molecule type" value="Genomic_DNA"/>
</dbReference>